<dbReference type="InterPro" id="IPR002182">
    <property type="entry name" value="NB-ARC"/>
</dbReference>
<accession>A0A059B9V6</accession>
<dbReference type="Pfam" id="PF00931">
    <property type="entry name" value="NB-ARC"/>
    <property type="match status" value="1"/>
</dbReference>
<dbReference type="OMA" id="MESICKG"/>
<dbReference type="Gene3D" id="3.40.50.300">
    <property type="entry name" value="P-loop containing nucleotide triphosphate hydrolases"/>
    <property type="match status" value="1"/>
</dbReference>
<evidence type="ECO:0000256" key="1">
    <source>
        <dbReference type="ARBA" id="ARBA00008894"/>
    </source>
</evidence>
<gene>
    <name evidence="8" type="ORF">EUGRSUZ_G00252</name>
</gene>
<sequence>MHIPKMKKESSPHATLDNANASIDMLGGCGKQEGRPLEGWGAINYDSIVNLLIKSIKKSDNEKIEKIGIYGRNEVGKAIVIEALKESAILRNLFDRVICVTVPLNCDMEKVQKEIDGQISSNLTDANAAVVKASEGLKFLLILVGINQHTKLETLTIPNSTTPVGSKIVFVVRSGRLCNEIEVDKKICLDDLLLCELFRQNVGEIVYYPKKALAKEMVRMCRPHSHAVILVARALQNVDDISIWERALERLNVPPTSNEAGVEALMVNVLRFSIDQLEDDKTRRCLKNLALCNNYHEIASESAIGLWVRDGIVDTHDEGQKVLKNLVNANLLEVDENEQFVKFQDQDQDILVNLIFQPEENRVFLMRGGLDLTEPPEVEEWERAKEICLMQTGISELPEEPRCPSLSSLYLQRNYKLRKLSSSFFNQMPALEVLNLSRTRIRCLPESISQLVSLKRLFLNDCVLLRSISPAIGRLKQLEVFDLEGTKIKNLPKEIECLINMTCLGFSISGTEPSNDSKTVIPHGVISSLLHLEELNLDVNADAEWWDTCAEGVVSEVCNLKRLSTFKFSFPTMELLRQFNQLRKSMEHPSLAQFRLCVGNHASCIMNRLPLNIEFKLERCNRYLRYTNGDDVFTDIKDMLQQLDALFLERHANLKTLSELRINSMEQLKWCVLGECNELEVLIDSSDTMHQEALIESHCKSACLESLEFLYVYYMRNLRNIWKGSVQKGCLSSLKLLTLCKCPELTVIFSCEMLDNLNNLEEVTIEDCPAIKSLISCQNSFCEVLKSSYFLPMLKKLSLHYVPELSSISCGLWIALRLERLSFYNCPSLKSLSTNEVSSEQLKKIRGERSWWKDLEWRGHKPDHLDGIFVPIDTCDVP</sequence>
<dbReference type="PANTHER" id="PTHR33463">
    <property type="entry name" value="NB-ARC DOMAIN-CONTAINING PROTEIN-RELATED"/>
    <property type="match status" value="1"/>
</dbReference>
<dbReference type="InterPro" id="IPR055414">
    <property type="entry name" value="LRR_R13L4/SHOC2-like"/>
</dbReference>
<proteinExistence type="inferred from homology"/>
<dbReference type="Gene3D" id="1.10.10.10">
    <property type="entry name" value="Winged helix-like DNA-binding domain superfamily/Winged helix DNA-binding domain"/>
    <property type="match status" value="1"/>
</dbReference>
<comment type="similarity">
    <text evidence="1">Belongs to the disease resistance NB-LRR family.</text>
</comment>
<dbReference type="SUPFAM" id="SSF52540">
    <property type="entry name" value="P-loop containing nucleoside triphosphate hydrolases"/>
    <property type="match status" value="1"/>
</dbReference>
<evidence type="ECO:0000256" key="3">
    <source>
        <dbReference type="ARBA" id="ARBA00022737"/>
    </source>
</evidence>
<dbReference type="Pfam" id="PF23598">
    <property type="entry name" value="LRR_14"/>
    <property type="match status" value="1"/>
</dbReference>
<feature type="domain" description="Disease resistance R13L4/SHOC-2-like LRR" evidence="7">
    <location>
        <begin position="389"/>
        <end position="610"/>
    </location>
</feature>
<dbReference type="GO" id="GO:0043531">
    <property type="term" value="F:ADP binding"/>
    <property type="evidence" value="ECO:0007669"/>
    <property type="project" value="InterPro"/>
</dbReference>
<protein>
    <submittedName>
        <fullName evidence="8">Uncharacterized protein</fullName>
    </submittedName>
</protein>
<feature type="domain" description="Disease resistance protein At4g27190-like leucine-rich repeats" evidence="6">
    <location>
        <begin position="638"/>
        <end position="768"/>
    </location>
</feature>
<evidence type="ECO:0000259" key="6">
    <source>
        <dbReference type="Pfam" id="PF23247"/>
    </source>
</evidence>
<feature type="domain" description="NB-ARC" evidence="5">
    <location>
        <begin position="50"/>
        <end position="185"/>
    </location>
</feature>
<dbReference type="eggNOG" id="KOG4658">
    <property type="taxonomic scope" value="Eukaryota"/>
</dbReference>
<dbReference type="EMBL" id="KK198759">
    <property type="protein sequence ID" value="KCW62691.1"/>
    <property type="molecule type" value="Genomic_DNA"/>
</dbReference>
<dbReference type="AlphaFoldDB" id="A0A059B9V6"/>
<keyword evidence="3" id="KW-0677">Repeat</keyword>
<dbReference type="GO" id="GO:0006952">
    <property type="term" value="P:defense response"/>
    <property type="evidence" value="ECO:0007669"/>
    <property type="project" value="UniProtKB-KW"/>
</dbReference>
<dbReference type="InterPro" id="IPR003591">
    <property type="entry name" value="Leu-rich_rpt_typical-subtyp"/>
</dbReference>
<evidence type="ECO:0000259" key="7">
    <source>
        <dbReference type="Pfam" id="PF23598"/>
    </source>
</evidence>
<dbReference type="SMART" id="SM00369">
    <property type="entry name" value="LRR_TYP"/>
    <property type="match status" value="2"/>
</dbReference>
<dbReference type="InterPro" id="IPR027417">
    <property type="entry name" value="P-loop_NTPase"/>
</dbReference>
<evidence type="ECO:0000313" key="8">
    <source>
        <dbReference type="EMBL" id="KCW62691.1"/>
    </source>
</evidence>
<dbReference type="InterPro" id="IPR050905">
    <property type="entry name" value="Plant_NBS-LRR"/>
</dbReference>
<reference evidence="8" key="1">
    <citation type="submission" date="2013-07" db="EMBL/GenBank/DDBJ databases">
        <title>The genome of Eucalyptus grandis.</title>
        <authorList>
            <person name="Schmutz J."/>
            <person name="Hayes R."/>
            <person name="Myburg A."/>
            <person name="Tuskan G."/>
            <person name="Grattapaglia D."/>
            <person name="Rokhsar D.S."/>
        </authorList>
    </citation>
    <scope>NUCLEOTIDE SEQUENCE</scope>
    <source>
        <tissue evidence="8">Leaf extractions</tissue>
    </source>
</reference>
<keyword evidence="2" id="KW-0433">Leucine-rich repeat</keyword>
<dbReference type="Pfam" id="PF23247">
    <property type="entry name" value="LRR_RPS2"/>
    <property type="match status" value="1"/>
</dbReference>
<dbReference type="InParanoid" id="A0A059B9V6"/>
<name>A0A059B9V6_EUCGR</name>
<evidence type="ECO:0000256" key="2">
    <source>
        <dbReference type="ARBA" id="ARBA00022614"/>
    </source>
</evidence>
<dbReference type="Gramene" id="KCW62691">
    <property type="protein sequence ID" value="KCW62691"/>
    <property type="gene ID" value="EUGRSUZ_G00252"/>
</dbReference>
<organism evidence="8">
    <name type="scientific">Eucalyptus grandis</name>
    <name type="common">Flooded gum</name>
    <dbReference type="NCBI Taxonomy" id="71139"/>
    <lineage>
        <taxon>Eukaryota</taxon>
        <taxon>Viridiplantae</taxon>
        <taxon>Streptophyta</taxon>
        <taxon>Embryophyta</taxon>
        <taxon>Tracheophyta</taxon>
        <taxon>Spermatophyta</taxon>
        <taxon>Magnoliopsida</taxon>
        <taxon>eudicotyledons</taxon>
        <taxon>Gunneridae</taxon>
        <taxon>Pentapetalae</taxon>
        <taxon>rosids</taxon>
        <taxon>malvids</taxon>
        <taxon>Myrtales</taxon>
        <taxon>Myrtaceae</taxon>
        <taxon>Myrtoideae</taxon>
        <taxon>Eucalypteae</taxon>
        <taxon>Eucalyptus</taxon>
    </lineage>
</organism>
<dbReference type="InterPro" id="IPR032675">
    <property type="entry name" value="LRR_dom_sf"/>
</dbReference>
<dbReference type="InterPro" id="IPR057135">
    <property type="entry name" value="At4g27190-like_LRR"/>
</dbReference>
<dbReference type="PANTHER" id="PTHR33463:SF179">
    <property type="entry name" value="NB-ARC DOMAIN-CONTAINING PROTEIN"/>
    <property type="match status" value="1"/>
</dbReference>
<dbReference type="SUPFAM" id="SSF52058">
    <property type="entry name" value="L domain-like"/>
    <property type="match status" value="1"/>
</dbReference>
<dbReference type="Gene3D" id="3.80.10.10">
    <property type="entry name" value="Ribonuclease Inhibitor"/>
    <property type="match status" value="2"/>
</dbReference>
<keyword evidence="4" id="KW-0611">Plant defense</keyword>
<evidence type="ECO:0000259" key="5">
    <source>
        <dbReference type="Pfam" id="PF00931"/>
    </source>
</evidence>
<dbReference type="InterPro" id="IPR036388">
    <property type="entry name" value="WH-like_DNA-bd_sf"/>
</dbReference>
<evidence type="ECO:0000256" key="4">
    <source>
        <dbReference type="ARBA" id="ARBA00022821"/>
    </source>
</evidence>